<dbReference type="Proteomes" id="UP000554482">
    <property type="component" value="Unassembled WGS sequence"/>
</dbReference>
<dbReference type="EMBL" id="JABWDY010016461">
    <property type="protein sequence ID" value="KAF5196082.1"/>
    <property type="molecule type" value="Genomic_DNA"/>
</dbReference>
<name>A0A7J6WIY6_THATH</name>
<dbReference type="InterPro" id="IPR005828">
    <property type="entry name" value="MFS_sugar_transport-like"/>
</dbReference>
<comment type="subcellular location">
    <subcellularLocation>
        <location evidence="1">Membrane</location>
        <topology evidence="1">Multi-pass membrane protein</topology>
    </subcellularLocation>
</comment>
<feature type="chain" id="PRO_5029496241" evidence="6">
    <location>
        <begin position="24"/>
        <end position="305"/>
    </location>
</feature>
<dbReference type="SUPFAM" id="SSF103473">
    <property type="entry name" value="MFS general substrate transporter"/>
    <property type="match status" value="1"/>
</dbReference>
<evidence type="ECO:0000259" key="7">
    <source>
        <dbReference type="PROSITE" id="PS50850"/>
    </source>
</evidence>
<accession>A0A7J6WIY6</accession>
<evidence type="ECO:0000256" key="6">
    <source>
        <dbReference type="SAM" id="SignalP"/>
    </source>
</evidence>
<feature type="non-terminal residue" evidence="8">
    <location>
        <position position="305"/>
    </location>
</feature>
<evidence type="ECO:0000313" key="9">
    <source>
        <dbReference type="Proteomes" id="UP000554482"/>
    </source>
</evidence>
<dbReference type="GO" id="GO:0016020">
    <property type="term" value="C:membrane"/>
    <property type="evidence" value="ECO:0007669"/>
    <property type="project" value="UniProtKB-SubCell"/>
</dbReference>
<dbReference type="PROSITE" id="PS50850">
    <property type="entry name" value="MFS"/>
    <property type="match status" value="1"/>
</dbReference>
<evidence type="ECO:0000256" key="4">
    <source>
        <dbReference type="ARBA" id="ARBA00023136"/>
    </source>
</evidence>
<feature type="transmembrane region" description="Helical" evidence="5">
    <location>
        <begin position="286"/>
        <end position="304"/>
    </location>
</feature>
<organism evidence="8 9">
    <name type="scientific">Thalictrum thalictroides</name>
    <name type="common">Rue-anemone</name>
    <name type="synonym">Anemone thalictroides</name>
    <dbReference type="NCBI Taxonomy" id="46969"/>
    <lineage>
        <taxon>Eukaryota</taxon>
        <taxon>Viridiplantae</taxon>
        <taxon>Streptophyta</taxon>
        <taxon>Embryophyta</taxon>
        <taxon>Tracheophyta</taxon>
        <taxon>Spermatophyta</taxon>
        <taxon>Magnoliopsida</taxon>
        <taxon>Ranunculales</taxon>
        <taxon>Ranunculaceae</taxon>
        <taxon>Thalictroideae</taxon>
        <taxon>Thalictrum</taxon>
    </lineage>
</organism>
<keyword evidence="6" id="KW-0732">Signal</keyword>
<feature type="domain" description="Major facilitator superfamily (MFS) profile" evidence="7">
    <location>
        <begin position="11"/>
        <end position="305"/>
    </location>
</feature>
<dbReference type="Gene3D" id="1.20.1250.20">
    <property type="entry name" value="MFS general substrate transporter like domains"/>
    <property type="match status" value="1"/>
</dbReference>
<dbReference type="AlphaFoldDB" id="A0A7J6WIY6"/>
<dbReference type="InterPro" id="IPR036259">
    <property type="entry name" value="MFS_trans_sf"/>
</dbReference>
<dbReference type="Pfam" id="PF00083">
    <property type="entry name" value="Sugar_tr"/>
    <property type="match status" value="1"/>
</dbReference>
<comment type="caution">
    <text evidence="8">The sequence shown here is derived from an EMBL/GenBank/DDBJ whole genome shotgun (WGS) entry which is preliminary data.</text>
</comment>
<evidence type="ECO:0000313" key="8">
    <source>
        <dbReference type="EMBL" id="KAF5196082.1"/>
    </source>
</evidence>
<feature type="transmembrane region" description="Helical" evidence="5">
    <location>
        <begin position="206"/>
        <end position="225"/>
    </location>
</feature>
<gene>
    <name evidence="8" type="ORF">FRX31_014331</name>
</gene>
<dbReference type="InterPro" id="IPR020846">
    <property type="entry name" value="MFS_dom"/>
</dbReference>
<proteinExistence type="predicted"/>
<evidence type="ECO:0000256" key="5">
    <source>
        <dbReference type="SAM" id="Phobius"/>
    </source>
</evidence>
<keyword evidence="4 5" id="KW-0472">Membrane</keyword>
<dbReference type="GO" id="GO:0022857">
    <property type="term" value="F:transmembrane transporter activity"/>
    <property type="evidence" value="ECO:0007669"/>
    <property type="project" value="InterPro"/>
</dbReference>
<feature type="transmembrane region" description="Helical" evidence="5">
    <location>
        <begin position="85"/>
        <end position="106"/>
    </location>
</feature>
<keyword evidence="9" id="KW-1185">Reference proteome</keyword>
<reference evidence="8 9" key="1">
    <citation type="submission" date="2020-06" db="EMBL/GenBank/DDBJ databases">
        <title>Transcriptomic and genomic resources for Thalictrum thalictroides and T. hernandezii: Facilitating candidate gene discovery in an emerging model plant lineage.</title>
        <authorList>
            <person name="Arias T."/>
            <person name="Riano-Pachon D.M."/>
            <person name="Di Stilio V.S."/>
        </authorList>
    </citation>
    <scope>NUCLEOTIDE SEQUENCE [LARGE SCALE GENOMIC DNA]</scope>
    <source>
        <strain evidence="9">cv. WT478/WT964</strain>
        <tissue evidence="8">Leaves</tissue>
    </source>
</reference>
<dbReference type="OrthoDB" id="5296287at2759"/>
<keyword evidence="2 5" id="KW-0812">Transmembrane</keyword>
<protein>
    <submittedName>
        <fullName evidence="8">Organic cation/carnitine transporter</fullName>
    </submittedName>
</protein>
<sequence>MGSFGWNQFLQALLVSLAWVFDAQQTFISVFVAEAAPAWHCIDDHDQLCNSGTIQCQLPKAAWAWNQPAETCLVSEWNLECSGPFVSGLPASSFFFGCLMGGIVLATLADSSLGRKNMLLLSCQVMSLAGVLTVFSPNIWVYSALRFVTGFGRATIGTCALVLSTELVGKKWRGQVGILGFFCFTIGFLSLPAMAYLNKDSSWRTLYLWTSIPAIFYSTLVHFMVQESPRWLFVQGRKEEAINVLKSMSTSINFNFADDDALLMDKETWNVDLYSGLKLLWQKGWAFRRLSSVMIAGFGIGMVYY</sequence>
<evidence type="ECO:0000256" key="3">
    <source>
        <dbReference type="ARBA" id="ARBA00022989"/>
    </source>
</evidence>
<keyword evidence="3 5" id="KW-1133">Transmembrane helix</keyword>
<feature type="signal peptide" evidence="6">
    <location>
        <begin position="1"/>
        <end position="23"/>
    </location>
</feature>
<evidence type="ECO:0000256" key="1">
    <source>
        <dbReference type="ARBA" id="ARBA00004141"/>
    </source>
</evidence>
<feature type="transmembrane region" description="Helical" evidence="5">
    <location>
        <begin position="176"/>
        <end position="194"/>
    </location>
</feature>
<feature type="transmembrane region" description="Helical" evidence="5">
    <location>
        <begin position="118"/>
        <end position="135"/>
    </location>
</feature>
<evidence type="ECO:0000256" key="2">
    <source>
        <dbReference type="ARBA" id="ARBA00022692"/>
    </source>
</evidence>
<dbReference type="PANTHER" id="PTHR24064">
    <property type="entry name" value="SOLUTE CARRIER FAMILY 22 MEMBER"/>
    <property type="match status" value="1"/>
</dbReference>